<dbReference type="GO" id="GO:0005886">
    <property type="term" value="C:plasma membrane"/>
    <property type="evidence" value="ECO:0007669"/>
    <property type="project" value="TreeGrafter"/>
</dbReference>
<gene>
    <name evidence="6" type="ORF">GSONMT00062714001</name>
</gene>
<dbReference type="InterPro" id="IPR002293">
    <property type="entry name" value="AA/rel_permease1"/>
</dbReference>
<dbReference type="GO" id="GO:0097638">
    <property type="term" value="P:L-arginine import across plasma membrane"/>
    <property type="evidence" value="ECO:0007669"/>
    <property type="project" value="TreeGrafter"/>
</dbReference>
<evidence type="ECO:0000256" key="5">
    <source>
        <dbReference type="SAM" id="Phobius"/>
    </source>
</evidence>
<evidence type="ECO:0000256" key="1">
    <source>
        <dbReference type="ARBA" id="ARBA00004141"/>
    </source>
</evidence>
<keyword evidence="3 5" id="KW-1133">Transmembrane helix</keyword>
<comment type="subcellular location">
    <subcellularLocation>
        <location evidence="1">Membrane</location>
        <topology evidence="1">Multi-pass membrane protein</topology>
    </subcellularLocation>
</comment>
<name>A0A060ZG39_ONCMY</name>
<dbReference type="GO" id="GO:0000064">
    <property type="term" value="F:L-ornithine transmembrane transporter activity"/>
    <property type="evidence" value="ECO:0007669"/>
    <property type="project" value="TreeGrafter"/>
</dbReference>
<reference evidence="6" key="1">
    <citation type="journal article" date="2014" name="Nat. Commun.">
        <title>The rainbow trout genome provides novel insights into evolution after whole-genome duplication in vertebrates.</title>
        <authorList>
            <person name="Berthelot C."/>
            <person name="Brunet F."/>
            <person name="Chalopin D."/>
            <person name="Juanchich A."/>
            <person name="Bernard M."/>
            <person name="Noel B."/>
            <person name="Bento P."/>
            <person name="Da Silva C."/>
            <person name="Labadie K."/>
            <person name="Alberti A."/>
            <person name="Aury J.M."/>
            <person name="Louis A."/>
            <person name="Dehais P."/>
            <person name="Bardou P."/>
            <person name="Montfort J."/>
            <person name="Klopp C."/>
            <person name="Cabau C."/>
            <person name="Gaspin C."/>
            <person name="Thorgaard G.H."/>
            <person name="Boussaha M."/>
            <person name="Quillet E."/>
            <person name="Guyomard R."/>
            <person name="Galiana D."/>
            <person name="Bobe J."/>
            <person name="Volff J.N."/>
            <person name="Genet C."/>
            <person name="Wincker P."/>
            <person name="Jaillon O."/>
            <person name="Roest Crollius H."/>
            <person name="Guiguen Y."/>
        </authorList>
    </citation>
    <scope>NUCLEOTIDE SEQUENCE [LARGE SCALE GENOMIC DNA]</scope>
</reference>
<evidence type="ECO:0000256" key="2">
    <source>
        <dbReference type="ARBA" id="ARBA00022692"/>
    </source>
</evidence>
<dbReference type="PANTHER" id="PTHR43243:SF105">
    <property type="entry name" value="CATIONIC AMINO ACID TRANSPORTER C-TERMINAL DOMAIN-CONTAINING PROTEIN"/>
    <property type="match status" value="1"/>
</dbReference>
<dbReference type="GO" id="GO:0015189">
    <property type="term" value="F:L-lysine transmembrane transporter activity"/>
    <property type="evidence" value="ECO:0007669"/>
    <property type="project" value="TreeGrafter"/>
</dbReference>
<dbReference type="AlphaFoldDB" id="A0A060ZG39"/>
<keyword evidence="4 5" id="KW-0472">Membrane</keyword>
<protein>
    <submittedName>
        <fullName evidence="6">Uncharacterized protein</fullName>
    </submittedName>
</protein>
<evidence type="ECO:0000256" key="3">
    <source>
        <dbReference type="ARBA" id="ARBA00022989"/>
    </source>
</evidence>
<evidence type="ECO:0000313" key="7">
    <source>
        <dbReference type="Proteomes" id="UP000193380"/>
    </source>
</evidence>
<dbReference type="Gene3D" id="1.20.1740.10">
    <property type="entry name" value="Amino acid/polyamine transporter I"/>
    <property type="match status" value="1"/>
</dbReference>
<dbReference type="Proteomes" id="UP000193380">
    <property type="component" value="Unassembled WGS sequence"/>
</dbReference>
<evidence type="ECO:0000256" key="4">
    <source>
        <dbReference type="ARBA" id="ARBA00023136"/>
    </source>
</evidence>
<dbReference type="Pfam" id="PF13520">
    <property type="entry name" value="AA_permease_2"/>
    <property type="match status" value="1"/>
</dbReference>
<keyword evidence="2 5" id="KW-0812">Transmembrane</keyword>
<proteinExistence type="predicted"/>
<dbReference type="EMBL" id="FR958501">
    <property type="protein sequence ID" value="CDR00579.1"/>
    <property type="molecule type" value="Genomic_DNA"/>
</dbReference>
<dbReference type="PANTHER" id="PTHR43243">
    <property type="entry name" value="INNER MEMBRANE TRANSPORTER YGJI-RELATED"/>
    <property type="match status" value="1"/>
</dbReference>
<organism evidence="6 7">
    <name type="scientific">Oncorhynchus mykiss</name>
    <name type="common">Rainbow trout</name>
    <name type="synonym">Salmo gairdneri</name>
    <dbReference type="NCBI Taxonomy" id="8022"/>
    <lineage>
        <taxon>Eukaryota</taxon>
        <taxon>Metazoa</taxon>
        <taxon>Chordata</taxon>
        <taxon>Craniata</taxon>
        <taxon>Vertebrata</taxon>
        <taxon>Euteleostomi</taxon>
        <taxon>Actinopterygii</taxon>
        <taxon>Neopterygii</taxon>
        <taxon>Teleostei</taxon>
        <taxon>Protacanthopterygii</taxon>
        <taxon>Salmoniformes</taxon>
        <taxon>Salmonidae</taxon>
        <taxon>Salmoninae</taxon>
        <taxon>Oncorhynchus</taxon>
    </lineage>
</organism>
<accession>A0A060ZG39</accession>
<sequence length="113" mass="12116">MFHVFPSCEGLLAFGVQESAIVNKIFTAVNILVLLFVIVAGFVKGDIRNWQISQEELINATAELQNLTSTVNVTSVYGAGGFFPYGFDGTISGAATCFYAFVGFDCIATTSKL</sequence>
<evidence type="ECO:0000313" key="6">
    <source>
        <dbReference type="EMBL" id="CDR00579.1"/>
    </source>
</evidence>
<dbReference type="STRING" id="8022.A0A060ZG39"/>
<dbReference type="PaxDb" id="8022-A0A060ZG39"/>
<reference evidence="6" key="2">
    <citation type="submission" date="2014-03" db="EMBL/GenBank/DDBJ databases">
        <authorList>
            <person name="Genoscope - CEA"/>
        </authorList>
    </citation>
    <scope>NUCLEOTIDE SEQUENCE</scope>
</reference>
<feature type="transmembrane region" description="Helical" evidence="5">
    <location>
        <begin position="20"/>
        <end position="43"/>
    </location>
</feature>
<dbReference type="GO" id="GO:0061459">
    <property type="term" value="F:L-arginine transmembrane transporter activity"/>
    <property type="evidence" value="ECO:0007669"/>
    <property type="project" value="TreeGrafter"/>
</dbReference>